<reference evidence="1 2" key="1">
    <citation type="journal article" date="2015" name="Stand. Genomic Sci.">
        <title>Genomic Encyclopedia of Bacterial and Archaeal Type Strains, Phase III: the genomes of soil and plant-associated and newly described type strains.</title>
        <authorList>
            <person name="Whitman W.B."/>
            <person name="Woyke T."/>
            <person name="Klenk H.P."/>
            <person name="Zhou Y."/>
            <person name="Lilburn T.G."/>
            <person name="Beck B.J."/>
            <person name="De Vos P."/>
            <person name="Vandamme P."/>
            <person name="Eisen J.A."/>
            <person name="Garrity G."/>
            <person name="Hugenholtz P."/>
            <person name="Kyrpides N.C."/>
        </authorList>
    </citation>
    <scope>NUCLEOTIDE SEQUENCE [LARGE SCALE GENOMIC DNA]</scope>
    <source>
        <strain evidence="1 2">CGMCC 1.10116</strain>
    </source>
</reference>
<comment type="caution">
    <text evidence="1">The sequence shown here is derived from an EMBL/GenBank/DDBJ whole genome shotgun (WGS) entry which is preliminary data.</text>
</comment>
<name>A0A562QJH7_9BACI</name>
<dbReference type="RefSeq" id="WP_199757401.1">
    <property type="nucleotide sequence ID" value="NZ_VLKZ01000004.1"/>
</dbReference>
<evidence type="ECO:0000313" key="2">
    <source>
        <dbReference type="Proteomes" id="UP000315711"/>
    </source>
</evidence>
<gene>
    <name evidence="1" type="ORF">IQ10_01574</name>
</gene>
<organism evidence="1 2">
    <name type="scientific">Halalkalibacter nanhaiisediminis</name>
    <dbReference type="NCBI Taxonomy" id="688079"/>
    <lineage>
        <taxon>Bacteria</taxon>
        <taxon>Bacillati</taxon>
        <taxon>Bacillota</taxon>
        <taxon>Bacilli</taxon>
        <taxon>Bacillales</taxon>
        <taxon>Bacillaceae</taxon>
        <taxon>Halalkalibacter</taxon>
    </lineage>
</organism>
<accession>A0A562QJH7</accession>
<evidence type="ECO:0008006" key="3">
    <source>
        <dbReference type="Google" id="ProtNLM"/>
    </source>
</evidence>
<proteinExistence type="predicted"/>
<sequence length="48" mass="5706">MAVENLVQELVCELRSKLGRDLKNEELELIEWIQQRQFEKLFQGVKSS</sequence>
<protein>
    <recommendedName>
        <fullName evidence="3">Fur-regulated basic protein A</fullName>
    </recommendedName>
</protein>
<evidence type="ECO:0000313" key="1">
    <source>
        <dbReference type="EMBL" id="TWI56884.1"/>
    </source>
</evidence>
<dbReference type="Proteomes" id="UP000315711">
    <property type="component" value="Unassembled WGS sequence"/>
</dbReference>
<keyword evidence="2" id="KW-1185">Reference proteome</keyword>
<dbReference type="AlphaFoldDB" id="A0A562QJH7"/>
<dbReference type="EMBL" id="VLKZ01000004">
    <property type="protein sequence ID" value="TWI56884.1"/>
    <property type="molecule type" value="Genomic_DNA"/>
</dbReference>